<name>A0AA36MAC6_CYLNA</name>
<protein>
    <submittedName>
        <fullName evidence="2">Uncharacterized protein</fullName>
    </submittedName>
</protein>
<dbReference type="AlphaFoldDB" id="A0AA36MAC6"/>
<gene>
    <name evidence="2" type="ORF">CYNAS_LOCUS16579</name>
</gene>
<sequence length="80" mass="9278">MPAVNAVEPTRSNQDFIDMERDIALLRRQVDEAKREASPARKGENEARKQIKDLKTKLANETRATNTYWSCLKRSRRDMG</sequence>
<dbReference type="Proteomes" id="UP001176961">
    <property type="component" value="Unassembled WGS sequence"/>
</dbReference>
<accession>A0AA36MAC6</accession>
<proteinExistence type="predicted"/>
<feature type="coiled-coil region" evidence="1">
    <location>
        <begin position="16"/>
        <end position="64"/>
    </location>
</feature>
<dbReference type="EMBL" id="CATQJL010000305">
    <property type="protein sequence ID" value="CAJ0604596.1"/>
    <property type="molecule type" value="Genomic_DNA"/>
</dbReference>
<keyword evidence="1" id="KW-0175">Coiled coil</keyword>
<comment type="caution">
    <text evidence="2">The sequence shown here is derived from an EMBL/GenBank/DDBJ whole genome shotgun (WGS) entry which is preliminary data.</text>
</comment>
<reference evidence="2" key="1">
    <citation type="submission" date="2023-07" db="EMBL/GenBank/DDBJ databases">
        <authorList>
            <consortium name="CYATHOMIX"/>
        </authorList>
    </citation>
    <scope>NUCLEOTIDE SEQUENCE</scope>
    <source>
        <strain evidence="2">N/A</strain>
    </source>
</reference>
<evidence type="ECO:0000313" key="2">
    <source>
        <dbReference type="EMBL" id="CAJ0604596.1"/>
    </source>
</evidence>
<evidence type="ECO:0000256" key="1">
    <source>
        <dbReference type="SAM" id="Coils"/>
    </source>
</evidence>
<dbReference type="Gene3D" id="1.20.5.1160">
    <property type="entry name" value="Vasodilator-stimulated phosphoprotein"/>
    <property type="match status" value="1"/>
</dbReference>
<evidence type="ECO:0000313" key="3">
    <source>
        <dbReference type="Proteomes" id="UP001176961"/>
    </source>
</evidence>
<organism evidence="2 3">
    <name type="scientific">Cylicocyclus nassatus</name>
    <name type="common">Nematode worm</name>
    <dbReference type="NCBI Taxonomy" id="53992"/>
    <lineage>
        <taxon>Eukaryota</taxon>
        <taxon>Metazoa</taxon>
        <taxon>Ecdysozoa</taxon>
        <taxon>Nematoda</taxon>
        <taxon>Chromadorea</taxon>
        <taxon>Rhabditida</taxon>
        <taxon>Rhabditina</taxon>
        <taxon>Rhabditomorpha</taxon>
        <taxon>Strongyloidea</taxon>
        <taxon>Strongylidae</taxon>
        <taxon>Cylicocyclus</taxon>
    </lineage>
</organism>
<keyword evidence="3" id="KW-1185">Reference proteome</keyword>